<dbReference type="AlphaFoldDB" id="A0A0L9UZY2"/>
<dbReference type="EMBL" id="CM003377">
    <property type="protein sequence ID" value="KOM48089.1"/>
    <property type="molecule type" value="Genomic_DNA"/>
</dbReference>
<evidence type="ECO:0000313" key="2">
    <source>
        <dbReference type="Proteomes" id="UP000053144"/>
    </source>
</evidence>
<accession>A0A0L9UZY2</accession>
<dbReference type="Proteomes" id="UP000053144">
    <property type="component" value="Chromosome 7"/>
</dbReference>
<sequence length="276" mass="31230">MRGVEVWYLYELIRTTRRVAVRETPGFTLRIRELSLGGYPETPMVFHSHVERIDPCLLSVEHIVIRNGVYNKCTDLDNSFDDRFMDFVDLTVDSVVMEPIAETDAFLSDHLKILDSVLAIKPVNVNAIVFYSTMNKNDIFDVNELLHDNNFELSLDSAADSHVCVDFEIEIVQNENFIELELNFDLTQFSENFICNFEAGSCSICTEIGYVLQPDSKLITDAINCVLNENAGAVIKESMVVEEDCIGTALSKPEVFILVPHTQQLPLEGELLLLLQ</sequence>
<evidence type="ECO:0000313" key="1">
    <source>
        <dbReference type="EMBL" id="KOM48089.1"/>
    </source>
</evidence>
<organism evidence="1 2">
    <name type="scientific">Phaseolus angularis</name>
    <name type="common">Azuki bean</name>
    <name type="synonym">Vigna angularis</name>
    <dbReference type="NCBI Taxonomy" id="3914"/>
    <lineage>
        <taxon>Eukaryota</taxon>
        <taxon>Viridiplantae</taxon>
        <taxon>Streptophyta</taxon>
        <taxon>Embryophyta</taxon>
        <taxon>Tracheophyta</taxon>
        <taxon>Spermatophyta</taxon>
        <taxon>Magnoliopsida</taxon>
        <taxon>eudicotyledons</taxon>
        <taxon>Gunneridae</taxon>
        <taxon>Pentapetalae</taxon>
        <taxon>rosids</taxon>
        <taxon>fabids</taxon>
        <taxon>Fabales</taxon>
        <taxon>Fabaceae</taxon>
        <taxon>Papilionoideae</taxon>
        <taxon>50 kb inversion clade</taxon>
        <taxon>NPAAA clade</taxon>
        <taxon>indigoferoid/millettioid clade</taxon>
        <taxon>Phaseoleae</taxon>
        <taxon>Vigna</taxon>
    </lineage>
</organism>
<gene>
    <name evidence="1" type="ORF">LR48_Vigan07g179300</name>
</gene>
<dbReference type="Gramene" id="KOM48089">
    <property type="protein sequence ID" value="KOM48089"/>
    <property type="gene ID" value="LR48_Vigan07g179300"/>
</dbReference>
<name>A0A0L9UZY2_PHAAN</name>
<protein>
    <submittedName>
        <fullName evidence="1">Uncharacterized protein</fullName>
    </submittedName>
</protein>
<reference evidence="2" key="1">
    <citation type="journal article" date="2015" name="Proc. Natl. Acad. Sci. U.S.A.">
        <title>Genome sequencing of adzuki bean (Vigna angularis) provides insight into high starch and low fat accumulation and domestication.</title>
        <authorList>
            <person name="Yang K."/>
            <person name="Tian Z."/>
            <person name="Chen C."/>
            <person name="Luo L."/>
            <person name="Zhao B."/>
            <person name="Wang Z."/>
            <person name="Yu L."/>
            <person name="Li Y."/>
            <person name="Sun Y."/>
            <person name="Li W."/>
            <person name="Chen Y."/>
            <person name="Li Y."/>
            <person name="Zhang Y."/>
            <person name="Ai D."/>
            <person name="Zhao J."/>
            <person name="Shang C."/>
            <person name="Ma Y."/>
            <person name="Wu B."/>
            <person name="Wang M."/>
            <person name="Gao L."/>
            <person name="Sun D."/>
            <person name="Zhang P."/>
            <person name="Guo F."/>
            <person name="Wang W."/>
            <person name="Li Y."/>
            <person name="Wang J."/>
            <person name="Varshney R.K."/>
            <person name="Wang J."/>
            <person name="Ling H.Q."/>
            <person name="Wan P."/>
        </authorList>
    </citation>
    <scope>NUCLEOTIDE SEQUENCE</scope>
    <source>
        <strain evidence="2">cv. Jingnong 6</strain>
    </source>
</reference>
<proteinExistence type="predicted"/>